<accession>A0A934QUS6</accession>
<gene>
    <name evidence="1" type="ORF">JHE00_15435</name>
</gene>
<dbReference type="InterPro" id="IPR023214">
    <property type="entry name" value="HAD_sf"/>
</dbReference>
<evidence type="ECO:0000313" key="1">
    <source>
        <dbReference type="EMBL" id="MBK1785723.1"/>
    </source>
</evidence>
<dbReference type="GO" id="GO:0016787">
    <property type="term" value="F:hydrolase activity"/>
    <property type="evidence" value="ECO:0007669"/>
    <property type="project" value="UniProtKB-KW"/>
</dbReference>
<comment type="caution">
    <text evidence="1">The sequence shown here is derived from an EMBL/GenBank/DDBJ whole genome shotgun (WGS) entry which is preliminary data.</text>
</comment>
<dbReference type="InterPro" id="IPR036412">
    <property type="entry name" value="HAD-like_sf"/>
</dbReference>
<dbReference type="PANTHER" id="PTHR43611:SF3">
    <property type="entry name" value="FLAVIN MONONUCLEOTIDE HYDROLASE 1, CHLOROPLATIC"/>
    <property type="match status" value="1"/>
</dbReference>
<dbReference type="InterPro" id="IPR006439">
    <property type="entry name" value="HAD-SF_hydro_IA"/>
</dbReference>
<dbReference type="Proteomes" id="UP000635245">
    <property type="component" value="Unassembled WGS sequence"/>
</dbReference>
<evidence type="ECO:0000313" key="2">
    <source>
        <dbReference type="Proteomes" id="UP000635245"/>
    </source>
</evidence>
<dbReference type="Gene3D" id="3.40.50.1000">
    <property type="entry name" value="HAD superfamily/HAD-like"/>
    <property type="match status" value="1"/>
</dbReference>
<sequence>MLNGIVVDYAGVLTDADAPDLLALLDTARDGGVRTALLSNAAGGGSVRRQLEGWFDTLVFSGEVGVAKPDAEVFRLTADRLGLPVTGCVLVDDAASNVAGAVAAGMVGVRHTSVPETVAELRALFPWLLGEND</sequence>
<dbReference type="EMBL" id="JAENJH010000003">
    <property type="protein sequence ID" value="MBK1785723.1"/>
    <property type="molecule type" value="Genomic_DNA"/>
</dbReference>
<dbReference type="AlphaFoldDB" id="A0A934QUS6"/>
<keyword evidence="1" id="KW-0378">Hydrolase</keyword>
<proteinExistence type="predicted"/>
<keyword evidence="2" id="KW-1185">Reference proteome</keyword>
<dbReference type="PANTHER" id="PTHR43611">
    <property type="entry name" value="ALPHA-D-GLUCOSE 1-PHOSPHATE PHOSPHATASE"/>
    <property type="match status" value="1"/>
</dbReference>
<dbReference type="RefSeq" id="WP_200318747.1">
    <property type="nucleotide sequence ID" value="NZ_JAENJH010000003.1"/>
</dbReference>
<dbReference type="SUPFAM" id="SSF56784">
    <property type="entry name" value="HAD-like"/>
    <property type="match status" value="1"/>
</dbReference>
<protein>
    <submittedName>
        <fullName evidence="1">HAD-IA family hydrolase</fullName>
    </submittedName>
</protein>
<organism evidence="1 2">
    <name type="scientific">Prauserella cavernicola</name>
    <dbReference type="NCBI Taxonomy" id="2800127"/>
    <lineage>
        <taxon>Bacteria</taxon>
        <taxon>Bacillati</taxon>
        <taxon>Actinomycetota</taxon>
        <taxon>Actinomycetes</taxon>
        <taxon>Pseudonocardiales</taxon>
        <taxon>Pseudonocardiaceae</taxon>
        <taxon>Prauserella</taxon>
    </lineage>
</organism>
<dbReference type="NCBIfam" id="TIGR01509">
    <property type="entry name" value="HAD-SF-IA-v3"/>
    <property type="match status" value="1"/>
</dbReference>
<name>A0A934QUS6_9PSEU</name>
<reference evidence="1" key="1">
    <citation type="submission" date="2020-12" db="EMBL/GenBank/DDBJ databases">
        <title>Prauserella sp. ASG 168, a novel actinomycete isolated from cave rock.</title>
        <authorList>
            <person name="Suriyachadkun C."/>
        </authorList>
    </citation>
    <scope>NUCLEOTIDE SEQUENCE</scope>
    <source>
        <strain evidence="1">ASG 168</strain>
    </source>
</reference>
<dbReference type="Pfam" id="PF00702">
    <property type="entry name" value="Hydrolase"/>
    <property type="match status" value="1"/>
</dbReference>